<accession>A0ACB8XAD8</accession>
<comment type="caution">
    <text evidence="1">The sequence shown here is derived from an EMBL/GenBank/DDBJ whole genome shotgun (WGS) entry which is preliminary data.</text>
</comment>
<organism evidence="1 2">
    <name type="scientific">Scortum barcoo</name>
    <name type="common">barcoo grunter</name>
    <dbReference type="NCBI Taxonomy" id="214431"/>
    <lineage>
        <taxon>Eukaryota</taxon>
        <taxon>Metazoa</taxon>
        <taxon>Chordata</taxon>
        <taxon>Craniata</taxon>
        <taxon>Vertebrata</taxon>
        <taxon>Euteleostomi</taxon>
        <taxon>Actinopterygii</taxon>
        <taxon>Neopterygii</taxon>
        <taxon>Teleostei</taxon>
        <taxon>Neoteleostei</taxon>
        <taxon>Acanthomorphata</taxon>
        <taxon>Eupercaria</taxon>
        <taxon>Centrarchiformes</taxon>
        <taxon>Terapontoidei</taxon>
        <taxon>Terapontidae</taxon>
        <taxon>Scortum</taxon>
    </lineage>
</organism>
<evidence type="ECO:0000313" key="1">
    <source>
        <dbReference type="EMBL" id="KAI3376881.1"/>
    </source>
</evidence>
<dbReference type="Proteomes" id="UP000831701">
    <property type="component" value="Chromosome 1"/>
</dbReference>
<proteinExistence type="predicted"/>
<name>A0ACB8XAD8_9TELE</name>
<dbReference type="EMBL" id="CM041531">
    <property type="protein sequence ID" value="KAI3376881.1"/>
    <property type="molecule type" value="Genomic_DNA"/>
</dbReference>
<protein>
    <submittedName>
        <fullName evidence="1">Uncharacterized protein</fullName>
    </submittedName>
</protein>
<keyword evidence="2" id="KW-1185">Reference proteome</keyword>
<sequence length="167" mass="19495">MFYQEDLEQCGLGCHRGLGVLRSLYRDLQRECVIFQKTVYCFVHLSIQEFLAAVYLFHCYTNSNTEVLEDFLEKDWIYNSNSSLDVFLRRAMQKSLESKNGHLDLFVRFLHGLSLETNQRLLGGLLGQTDNSPEIIQRAINNLKEMNLYRDVSREKHQHLSLSDGDE</sequence>
<evidence type="ECO:0000313" key="2">
    <source>
        <dbReference type="Proteomes" id="UP000831701"/>
    </source>
</evidence>
<gene>
    <name evidence="1" type="ORF">L3Q82_000137</name>
</gene>
<reference evidence="1" key="1">
    <citation type="submission" date="2022-04" db="EMBL/GenBank/DDBJ databases">
        <title>Jade perch genome.</title>
        <authorList>
            <person name="Chao B."/>
        </authorList>
    </citation>
    <scope>NUCLEOTIDE SEQUENCE</scope>
    <source>
        <strain evidence="1">CB-2022</strain>
    </source>
</reference>